<comment type="caution">
    <text evidence="10">The sequence shown here is derived from an EMBL/GenBank/DDBJ whole genome shotgun (WGS) entry which is preliminary data.</text>
</comment>
<evidence type="ECO:0000256" key="4">
    <source>
        <dbReference type="ARBA" id="ARBA00022741"/>
    </source>
</evidence>
<dbReference type="InterPro" id="IPR051334">
    <property type="entry name" value="SRPK"/>
</dbReference>
<dbReference type="GO" id="GO:0050684">
    <property type="term" value="P:regulation of mRNA processing"/>
    <property type="evidence" value="ECO:0007669"/>
    <property type="project" value="TreeGrafter"/>
</dbReference>
<organism evidence="10 11">
    <name type="scientific">[Emmonsia] crescens</name>
    <dbReference type="NCBI Taxonomy" id="73230"/>
    <lineage>
        <taxon>Eukaryota</taxon>
        <taxon>Fungi</taxon>
        <taxon>Dikarya</taxon>
        <taxon>Ascomycota</taxon>
        <taxon>Pezizomycotina</taxon>
        <taxon>Eurotiomycetes</taxon>
        <taxon>Eurotiomycetidae</taxon>
        <taxon>Onygenales</taxon>
        <taxon>Ajellomycetaceae</taxon>
        <taxon>Emergomyces</taxon>
    </lineage>
</organism>
<sequence length="434" mass="49882">MLFLRAKPAQIPLAGFASPIPQHELVDEEVCPGYNSKYFYPAKPGEILANHYQLLVKIGWGTRSTVWLARDMTRHSERLVTLKLINNRSSDDARHERDTEKHIARQNASHRGRGIIRTCLESFEVTGPEGNHLCLAYEPMREPLWILQKRFVNQRLPLPIAKAYLLILLAGLDYLHSECRVLENILMTFENENILPNFIKEQTTNLRMQRKTDLTTGRDVYRCHNDVGPLDWRELRKVLPKIVDFGLATWLKSDNREGKVGKGEVGIHPIQPDHYRAPEVILGCGWSFSTDIWNFGVLAWDIIECTELFRHVHDVQGRYDTKAHLAEMIALLGPPPRELLAKSDDMAQHKWPNPVKNEAGKLCRNARDVVTNLLVMAGKFVHEDLIPARKLETTIPSLGEKERQGFLAFVSHMLTWLPEERKTAHELMEHPFLN</sequence>
<evidence type="ECO:0000256" key="2">
    <source>
        <dbReference type="ARBA" id="ARBA00022527"/>
    </source>
</evidence>
<dbReference type="GO" id="GO:0005524">
    <property type="term" value="F:ATP binding"/>
    <property type="evidence" value="ECO:0007669"/>
    <property type="project" value="UniProtKB-KW"/>
</dbReference>
<evidence type="ECO:0000313" key="11">
    <source>
        <dbReference type="Proteomes" id="UP000034164"/>
    </source>
</evidence>
<dbReference type="AlphaFoldDB" id="A0A0G2HX22"/>
<evidence type="ECO:0000256" key="1">
    <source>
        <dbReference type="ARBA" id="ARBA00012513"/>
    </source>
</evidence>
<evidence type="ECO:0000256" key="3">
    <source>
        <dbReference type="ARBA" id="ARBA00022679"/>
    </source>
</evidence>
<keyword evidence="4" id="KW-0547">Nucleotide-binding</keyword>
<dbReference type="Gene3D" id="1.10.510.10">
    <property type="entry name" value="Transferase(Phosphotransferase) domain 1"/>
    <property type="match status" value="1"/>
</dbReference>
<dbReference type="InterPro" id="IPR000719">
    <property type="entry name" value="Prot_kinase_dom"/>
</dbReference>
<evidence type="ECO:0000256" key="6">
    <source>
        <dbReference type="ARBA" id="ARBA00022840"/>
    </source>
</evidence>
<dbReference type="FunFam" id="1.10.510.10:FF:001913">
    <property type="entry name" value="Serine/threonine-protein kinase, putative (AFU_orthologue AFUA_6G02242)"/>
    <property type="match status" value="1"/>
</dbReference>
<dbReference type="Pfam" id="PF00069">
    <property type="entry name" value="Pkinase"/>
    <property type="match status" value="1"/>
</dbReference>
<dbReference type="PANTHER" id="PTHR47634">
    <property type="entry name" value="PROTEIN KINASE DOMAIN-CONTAINING PROTEIN-RELATED"/>
    <property type="match status" value="1"/>
</dbReference>
<dbReference type="EC" id="2.7.11.1" evidence="1"/>
<keyword evidence="6" id="KW-0067">ATP-binding</keyword>
<evidence type="ECO:0000256" key="8">
    <source>
        <dbReference type="ARBA" id="ARBA00048679"/>
    </source>
</evidence>
<dbReference type="GO" id="GO:0000245">
    <property type="term" value="P:spliceosomal complex assembly"/>
    <property type="evidence" value="ECO:0007669"/>
    <property type="project" value="TreeGrafter"/>
</dbReference>
<name>A0A0G2HX22_9EURO</name>
<gene>
    <name evidence="10" type="ORF">EMCG_00404</name>
</gene>
<dbReference type="PROSITE" id="PS50011">
    <property type="entry name" value="PROTEIN_KINASE_DOM"/>
    <property type="match status" value="1"/>
</dbReference>
<dbReference type="GO" id="GO:0005634">
    <property type="term" value="C:nucleus"/>
    <property type="evidence" value="ECO:0007669"/>
    <property type="project" value="TreeGrafter"/>
</dbReference>
<keyword evidence="3" id="KW-0808">Transferase</keyword>
<evidence type="ECO:0000259" key="9">
    <source>
        <dbReference type="PROSITE" id="PS50011"/>
    </source>
</evidence>
<comment type="catalytic activity">
    <reaction evidence="8">
        <text>L-seryl-[protein] + ATP = O-phospho-L-seryl-[protein] + ADP + H(+)</text>
        <dbReference type="Rhea" id="RHEA:17989"/>
        <dbReference type="Rhea" id="RHEA-COMP:9863"/>
        <dbReference type="Rhea" id="RHEA-COMP:11604"/>
        <dbReference type="ChEBI" id="CHEBI:15378"/>
        <dbReference type="ChEBI" id="CHEBI:29999"/>
        <dbReference type="ChEBI" id="CHEBI:30616"/>
        <dbReference type="ChEBI" id="CHEBI:83421"/>
        <dbReference type="ChEBI" id="CHEBI:456216"/>
        <dbReference type="EC" id="2.7.11.1"/>
    </reaction>
</comment>
<evidence type="ECO:0000313" key="10">
    <source>
        <dbReference type="EMBL" id="KKZ62330.1"/>
    </source>
</evidence>
<accession>A0A0G2HX22</accession>
<feature type="domain" description="Protein kinase" evidence="9">
    <location>
        <begin position="52"/>
        <end position="433"/>
    </location>
</feature>
<reference evidence="11" key="1">
    <citation type="journal article" date="2015" name="PLoS Genet.">
        <title>The dynamic genome and transcriptome of the human fungal pathogen Blastomyces and close relative Emmonsia.</title>
        <authorList>
            <person name="Munoz J.F."/>
            <person name="Gauthier G.M."/>
            <person name="Desjardins C.A."/>
            <person name="Gallo J.E."/>
            <person name="Holder J."/>
            <person name="Sullivan T.D."/>
            <person name="Marty A.J."/>
            <person name="Carmen J.C."/>
            <person name="Chen Z."/>
            <person name="Ding L."/>
            <person name="Gujja S."/>
            <person name="Magrini V."/>
            <person name="Misas E."/>
            <person name="Mitreva M."/>
            <person name="Priest M."/>
            <person name="Saif S."/>
            <person name="Whiston E.A."/>
            <person name="Young S."/>
            <person name="Zeng Q."/>
            <person name="Goldman W.E."/>
            <person name="Mardis E.R."/>
            <person name="Taylor J.W."/>
            <person name="McEwen J.G."/>
            <person name="Clay O.K."/>
            <person name="Klein B.S."/>
            <person name="Cuomo C.A."/>
        </authorList>
    </citation>
    <scope>NUCLEOTIDE SEQUENCE [LARGE SCALE GENOMIC DNA]</scope>
    <source>
        <strain evidence="11">UAMH 3008</strain>
    </source>
</reference>
<dbReference type="Proteomes" id="UP000034164">
    <property type="component" value="Unassembled WGS sequence"/>
</dbReference>
<evidence type="ECO:0000256" key="5">
    <source>
        <dbReference type="ARBA" id="ARBA00022777"/>
    </source>
</evidence>
<proteinExistence type="predicted"/>
<keyword evidence="5" id="KW-0418">Kinase</keyword>
<dbReference type="SUPFAM" id="SSF56112">
    <property type="entry name" value="Protein kinase-like (PK-like)"/>
    <property type="match status" value="1"/>
</dbReference>
<comment type="catalytic activity">
    <reaction evidence="7">
        <text>L-threonyl-[protein] + ATP = O-phospho-L-threonyl-[protein] + ADP + H(+)</text>
        <dbReference type="Rhea" id="RHEA:46608"/>
        <dbReference type="Rhea" id="RHEA-COMP:11060"/>
        <dbReference type="Rhea" id="RHEA-COMP:11605"/>
        <dbReference type="ChEBI" id="CHEBI:15378"/>
        <dbReference type="ChEBI" id="CHEBI:30013"/>
        <dbReference type="ChEBI" id="CHEBI:30616"/>
        <dbReference type="ChEBI" id="CHEBI:61977"/>
        <dbReference type="ChEBI" id="CHEBI:456216"/>
        <dbReference type="EC" id="2.7.11.1"/>
    </reaction>
</comment>
<dbReference type="PANTHER" id="PTHR47634:SF9">
    <property type="entry name" value="PROTEIN KINASE DOMAIN-CONTAINING PROTEIN-RELATED"/>
    <property type="match status" value="1"/>
</dbReference>
<dbReference type="OrthoDB" id="5979581at2759"/>
<dbReference type="VEuPathDB" id="FungiDB:EMCG_00404"/>
<dbReference type="GO" id="GO:0004674">
    <property type="term" value="F:protein serine/threonine kinase activity"/>
    <property type="evidence" value="ECO:0007669"/>
    <property type="project" value="UniProtKB-KW"/>
</dbReference>
<evidence type="ECO:0000256" key="7">
    <source>
        <dbReference type="ARBA" id="ARBA00047899"/>
    </source>
</evidence>
<dbReference type="Gene3D" id="3.30.200.20">
    <property type="entry name" value="Phosphorylase Kinase, domain 1"/>
    <property type="match status" value="1"/>
</dbReference>
<dbReference type="InterPro" id="IPR011009">
    <property type="entry name" value="Kinase-like_dom_sf"/>
</dbReference>
<dbReference type="GO" id="GO:0005737">
    <property type="term" value="C:cytoplasm"/>
    <property type="evidence" value="ECO:0007669"/>
    <property type="project" value="TreeGrafter"/>
</dbReference>
<protein>
    <recommendedName>
        <fullName evidence="1">non-specific serine/threonine protein kinase</fullName>
        <ecNumber evidence="1">2.7.11.1</ecNumber>
    </recommendedName>
</protein>
<dbReference type="SMART" id="SM00220">
    <property type="entry name" value="S_TKc"/>
    <property type="match status" value="1"/>
</dbReference>
<keyword evidence="2" id="KW-0723">Serine/threonine-protein kinase</keyword>
<dbReference type="EMBL" id="LCZI01001136">
    <property type="protein sequence ID" value="KKZ62330.1"/>
    <property type="molecule type" value="Genomic_DNA"/>
</dbReference>